<evidence type="ECO:0000313" key="2">
    <source>
        <dbReference type="EMBL" id="SJZ92610.1"/>
    </source>
</evidence>
<dbReference type="Proteomes" id="UP000190888">
    <property type="component" value="Unassembled WGS sequence"/>
</dbReference>
<dbReference type="Pfam" id="PF04965">
    <property type="entry name" value="GPW_gp25"/>
    <property type="match status" value="1"/>
</dbReference>
<reference evidence="2 3" key="1">
    <citation type="submission" date="2017-02" db="EMBL/GenBank/DDBJ databases">
        <authorList>
            <person name="Peterson S.W."/>
        </authorList>
    </citation>
    <scope>NUCLEOTIDE SEQUENCE [LARGE SCALE GENOMIC DNA]</scope>
    <source>
        <strain evidence="2 3">DSM 22335</strain>
    </source>
</reference>
<dbReference type="InterPro" id="IPR007048">
    <property type="entry name" value="IraD/Gp25-like"/>
</dbReference>
<sequence>MNNEISSFLGTGWSFPPVFDKFSNSIQMVSEVQDIEESIRIILDTFPGERIMQPEFGCYLKRLVFEKIDAALIQQINETIGKALLNFEPRIKFINCEVLNTDDINGILTLRINFSLIITNTRHNIVYPFYITEGTNVQQ</sequence>
<dbReference type="Gene3D" id="3.10.450.40">
    <property type="match status" value="1"/>
</dbReference>
<name>A0A1T4PM35_9BACT</name>
<dbReference type="SUPFAM" id="SSF160719">
    <property type="entry name" value="gpW/gp25-like"/>
    <property type="match status" value="1"/>
</dbReference>
<feature type="domain" description="IraD/Gp25-like" evidence="1">
    <location>
        <begin position="31"/>
        <end position="120"/>
    </location>
</feature>
<dbReference type="RefSeq" id="WP_078831671.1">
    <property type="nucleotide sequence ID" value="NZ_FUWH01000006.1"/>
</dbReference>
<dbReference type="EMBL" id="FUWH01000006">
    <property type="protein sequence ID" value="SJZ92610.1"/>
    <property type="molecule type" value="Genomic_DNA"/>
</dbReference>
<dbReference type="OrthoDB" id="9802846at2"/>
<accession>A0A1T4PM35</accession>
<evidence type="ECO:0000313" key="3">
    <source>
        <dbReference type="Proteomes" id="UP000190888"/>
    </source>
</evidence>
<dbReference type="STRING" id="413434.SAMN04488132_10693"/>
<proteinExistence type="predicted"/>
<dbReference type="AlphaFoldDB" id="A0A1T4PM35"/>
<evidence type="ECO:0000259" key="1">
    <source>
        <dbReference type="Pfam" id="PF04965"/>
    </source>
</evidence>
<organism evidence="2 3">
    <name type="scientific">Sediminibacterium ginsengisoli</name>
    <dbReference type="NCBI Taxonomy" id="413434"/>
    <lineage>
        <taxon>Bacteria</taxon>
        <taxon>Pseudomonadati</taxon>
        <taxon>Bacteroidota</taxon>
        <taxon>Chitinophagia</taxon>
        <taxon>Chitinophagales</taxon>
        <taxon>Chitinophagaceae</taxon>
        <taxon>Sediminibacterium</taxon>
    </lineage>
</organism>
<gene>
    <name evidence="2" type="ORF">SAMN04488132_10693</name>
</gene>
<keyword evidence="3" id="KW-1185">Reference proteome</keyword>
<protein>
    <recommendedName>
        <fullName evidence="1">IraD/Gp25-like domain-containing protein</fullName>
    </recommendedName>
</protein>